<feature type="region of interest" description="Disordered" evidence="1">
    <location>
        <begin position="94"/>
        <end position="126"/>
    </location>
</feature>
<name>A0AA40BZH6_9PEZI</name>
<keyword evidence="4" id="KW-1185">Reference proteome</keyword>
<keyword evidence="2" id="KW-1133">Transmembrane helix</keyword>
<dbReference type="PANTHER" id="PTHR37544">
    <property type="entry name" value="SPRAY-RELATED"/>
    <property type="match status" value="1"/>
</dbReference>
<evidence type="ECO:0000256" key="2">
    <source>
        <dbReference type="SAM" id="Phobius"/>
    </source>
</evidence>
<evidence type="ECO:0000313" key="3">
    <source>
        <dbReference type="EMBL" id="KAK0619144.1"/>
    </source>
</evidence>
<feature type="compositionally biased region" description="Basic residues" evidence="1">
    <location>
        <begin position="110"/>
        <end position="120"/>
    </location>
</feature>
<proteinExistence type="predicted"/>
<accession>A0AA40BZH6</accession>
<feature type="transmembrane region" description="Helical" evidence="2">
    <location>
        <begin position="630"/>
        <end position="651"/>
    </location>
</feature>
<comment type="caution">
    <text evidence="3">The sequence shown here is derived from an EMBL/GenBank/DDBJ whole genome shotgun (WGS) entry which is preliminary data.</text>
</comment>
<feature type="transmembrane region" description="Helical" evidence="2">
    <location>
        <begin position="34"/>
        <end position="54"/>
    </location>
</feature>
<dbReference type="Proteomes" id="UP001175000">
    <property type="component" value="Unassembled WGS sequence"/>
</dbReference>
<feature type="transmembrane region" description="Helical" evidence="2">
    <location>
        <begin position="818"/>
        <end position="835"/>
    </location>
</feature>
<feature type="transmembrane region" description="Helical" evidence="2">
    <location>
        <begin position="508"/>
        <end position="530"/>
    </location>
</feature>
<keyword evidence="2" id="KW-0472">Membrane</keyword>
<dbReference type="Pfam" id="PF11915">
    <property type="entry name" value="DUF3433"/>
    <property type="match status" value="2"/>
</dbReference>
<organism evidence="3 4">
    <name type="scientific">Immersiella caudata</name>
    <dbReference type="NCBI Taxonomy" id="314043"/>
    <lineage>
        <taxon>Eukaryota</taxon>
        <taxon>Fungi</taxon>
        <taxon>Dikarya</taxon>
        <taxon>Ascomycota</taxon>
        <taxon>Pezizomycotina</taxon>
        <taxon>Sordariomycetes</taxon>
        <taxon>Sordariomycetidae</taxon>
        <taxon>Sordariales</taxon>
        <taxon>Lasiosphaeriaceae</taxon>
        <taxon>Immersiella</taxon>
    </lineage>
</organism>
<keyword evidence="2" id="KW-0812">Transmembrane</keyword>
<dbReference type="EMBL" id="JAULSU010000004">
    <property type="protein sequence ID" value="KAK0619144.1"/>
    <property type="molecule type" value="Genomic_DNA"/>
</dbReference>
<evidence type="ECO:0000256" key="1">
    <source>
        <dbReference type="SAM" id="MobiDB-lite"/>
    </source>
</evidence>
<sequence length="1021" mass="112038">MARFRLGRKALWAMTPTRPDTSDGPNYRPIFLKLPFLIFFGLYVAALIGVLEYVCRGFPSSLERQDIPELDAEDQARPGLPTALLTGPLIIPRQTQPHSTVPRHTPTPRLSKRLSRRWVGKRQENSTSTVNATSIAARVYADLDPDDNIAHAVLPPPREFAERAAFGPGYLKLLMPDADAGWNRSQPFNGSEFHASSLRKRFPDPSKYGRLSGPTVGIGYFLLTDSEWVRSTITYERESSGREFASTCDPIGDTGFSQGLVTCDGPALIFHDEECFNNWKELSEIQRQRRAAGSNWETTEIAMPQFGEAQFPGDEAVICGAPGQKATYLSGVGLEGGPLVPGFVPESEEEIAHPREITETLRDESGGAIATVTAVVDYTRDATGSLVPVSTRFKEIPGFTPTDEPITSVFTNRNGVPTKTITTFGPGAPTTLTLRNERGQATATITAGVPPPRITITTTGADGQLTTTALIALDPSRPQAPKPTVNLPPQQGPIAASDLFHSLTSAEYFLILFLPVSLGMVCSIFAEMVYSELRALLPFHSLIRSGGATVGFSLVMSTGGISGIVNSFRLLFQFREPAAMLTDILVFSSAATTTLLSEAVGIQLRGACTAQSFSGCFMGIGAFIGPSRAVQGLLGLNLVILLSLCFLLSRWRSGVSMAPRSIMATAALMQDQNLRQLFVGMGATSEDGGAIKQKEIAERLKMEQFFLRTFHDPKQCADDYGIVSRTRGPDPLSRTKSGLSRLKTGFSKITKSSSFSTLTGRPRQLRDWLVYRQGATTDRLVDTIGLLYLWGLLILIVYYNSVMEPSTGFEDFMNDQYFGVRVLFTGFGVALTFFWDHYYARAAMTEPYRQLWLHSQSAKTSVMVSPSTSVFTGGFTGSLKRREWWTATVGFTTILSKITPMLLSNIPFSPIQTWEMHLVCAWASVGCLAFMSLVIVYGFFFIKNPPLPVDPASLAGRIYYLCDSQVADEFQGMAKIDREECEGRMDMEKRYRFGKMIGVSGELRVGIDTAYGRESDEGGRR</sequence>
<feature type="transmembrane region" description="Helical" evidence="2">
    <location>
        <begin position="916"/>
        <end position="942"/>
    </location>
</feature>
<feature type="transmembrane region" description="Helical" evidence="2">
    <location>
        <begin position="542"/>
        <end position="565"/>
    </location>
</feature>
<gene>
    <name evidence="3" type="ORF">B0T14DRAFT_584488</name>
</gene>
<reference evidence="3" key="1">
    <citation type="submission" date="2023-06" db="EMBL/GenBank/DDBJ databases">
        <title>Genome-scale phylogeny and comparative genomics of the fungal order Sordariales.</title>
        <authorList>
            <consortium name="Lawrence Berkeley National Laboratory"/>
            <person name="Hensen N."/>
            <person name="Bonometti L."/>
            <person name="Westerberg I."/>
            <person name="Brannstrom I.O."/>
            <person name="Guillou S."/>
            <person name="Cros-Aarteil S."/>
            <person name="Calhoun S."/>
            <person name="Haridas S."/>
            <person name="Kuo A."/>
            <person name="Mondo S."/>
            <person name="Pangilinan J."/>
            <person name="Riley R."/>
            <person name="Labutti K."/>
            <person name="Andreopoulos B."/>
            <person name="Lipzen A."/>
            <person name="Chen C."/>
            <person name="Yanf M."/>
            <person name="Daum C."/>
            <person name="Ng V."/>
            <person name="Clum A."/>
            <person name="Steindorff A."/>
            <person name="Ohm R."/>
            <person name="Martin F."/>
            <person name="Silar P."/>
            <person name="Natvig D."/>
            <person name="Lalanne C."/>
            <person name="Gautier V."/>
            <person name="Ament-Velasquez S.L."/>
            <person name="Kruys A."/>
            <person name="Hutchinson M.I."/>
            <person name="Powell A.J."/>
            <person name="Barry K."/>
            <person name="Miller A.N."/>
            <person name="Grigoriev I.V."/>
            <person name="Debuchy R."/>
            <person name="Gladieux P."/>
            <person name="Thoren M.H."/>
            <person name="Johannesson H."/>
        </authorList>
    </citation>
    <scope>NUCLEOTIDE SEQUENCE</scope>
    <source>
        <strain evidence="3">CBS 606.72</strain>
    </source>
</reference>
<dbReference type="InterPro" id="IPR021840">
    <property type="entry name" value="DUF3433"/>
</dbReference>
<feature type="transmembrane region" description="Helical" evidence="2">
    <location>
        <begin position="780"/>
        <end position="798"/>
    </location>
</feature>
<protein>
    <submittedName>
        <fullName evidence="3">Uncharacterized protein</fullName>
    </submittedName>
</protein>
<dbReference type="AlphaFoldDB" id="A0AA40BZH6"/>
<evidence type="ECO:0000313" key="4">
    <source>
        <dbReference type="Proteomes" id="UP001175000"/>
    </source>
</evidence>